<gene>
    <name evidence="1" type="ORF">RND81_04G225700</name>
</gene>
<keyword evidence="2" id="KW-1185">Reference proteome</keyword>
<evidence type="ECO:0000313" key="1">
    <source>
        <dbReference type="EMBL" id="KAK9735759.1"/>
    </source>
</evidence>
<dbReference type="InterPro" id="IPR036758">
    <property type="entry name" value="At5g01610-like"/>
</dbReference>
<dbReference type="PANTHER" id="PTHR31676">
    <property type="entry name" value="T31J12.3 PROTEIN-RELATED"/>
    <property type="match status" value="1"/>
</dbReference>
<organism evidence="1 2">
    <name type="scientific">Saponaria officinalis</name>
    <name type="common">Common soapwort</name>
    <name type="synonym">Lychnis saponaria</name>
    <dbReference type="NCBI Taxonomy" id="3572"/>
    <lineage>
        <taxon>Eukaryota</taxon>
        <taxon>Viridiplantae</taxon>
        <taxon>Streptophyta</taxon>
        <taxon>Embryophyta</taxon>
        <taxon>Tracheophyta</taxon>
        <taxon>Spermatophyta</taxon>
        <taxon>Magnoliopsida</taxon>
        <taxon>eudicotyledons</taxon>
        <taxon>Gunneridae</taxon>
        <taxon>Pentapetalae</taxon>
        <taxon>Caryophyllales</taxon>
        <taxon>Caryophyllaceae</taxon>
        <taxon>Caryophylleae</taxon>
        <taxon>Saponaria</taxon>
    </lineage>
</organism>
<reference evidence="1" key="1">
    <citation type="submission" date="2024-03" db="EMBL/GenBank/DDBJ databases">
        <title>WGS assembly of Saponaria officinalis var. Norfolk2.</title>
        <authorList>
            <person name="Jenkins J."/>
            <person name="Shu S."/>
            <person name="Grimwood J."/>
            <person name="Barry K."/>
            <person name="Goodstein D."/>
            <person name="Schmutz J."/>
            <person name="Leebens-Mack J."/>
            <person name="Osbourn A."/>
        </authorList>
    </citation>
    <scope>NUCLEOTIDE SEQUENCE [LARGE SCALE GENOMIC DNA]</scope>
    <source>
        <strain evidence="1">JIC</strain>
    </source>
</reference>
<evidence type="ECO:0000313" key="2">
    <source>
        <dbReference type="Proteomes" id="UP001443914"/>
    </source>
</evidence>
<dbReference type="EMBL" id="JBDFQZ010000004">
    <property type="protein sequence ID" value="KAK9735759.1"/>
    <property type="molecule type" value="Genomic_DNA"/>
</dbReference>
<dbReference type="AlphaFoldDB" id="A0AAW1LKT2"/>
<dbReference type="PANTHER" id="PTHR31676:SF10">
    <property type="entry name" value="EXPRESSED PROTEIN"/>
    <property type="match status" value="1"/>
</dbReference>
<dbReference type="SUPFAM" id="SSF141562">
    <property type="entry name" value="At5g01610-like"/>
    <property type="match status" value="1"/>
</dbReference>
<dbReference type="InterPro" id="IPR007493">
    <property type="entry name" value="DUF538"/>
</dbReference>
<proteinExistence type="predicted"/>
<accession>A0AAW1LKT2</accession>
<sequence length="171" mass="19250">MASLITEDVRAKASELYRGNDECMTQARRLFNEVGFPNGLLPLRDVEECGYVEETGFVWLIQKQQIEHTFEKIDKTVRYAPEVTAHVEPGKITNLTGVQAKEIIIWVTINEITLGTPESKTLVFKNNATGVKKIFPIDAFVVEVKEPAQVQEEKKEVDATVDAKTVEVKEV</sequence>
<dbReference type="Pfam" id="PF04398">
    <property type="entry name" value="DUF538"/>
    <property type="match status" value="1"/>
</dbReference>
<protein>
    <submittedName>
        <fullName evidence="1">Uncharacterized protein</fullName>
    </submittedName>
</protein>
<dbReference type="Proteomes" id="UP001443914">
    <property type="component" value="Unassembled WGS sequence"/>
</dbReference>
<dbReference type="Gene3D" id="2.30.240.10">
    <property type="entry name" value="At5g01610-like"/>
    <property type="match status" value="1"/>
</dbReference>
<name>A0AAW1LKT2_SAPOF</name>
<comment type="caution">
    <text evidence="1">The sequence shown here is derived from an EMBL/GenBank/DDBJ whole genome shotgun (WGS) entry which is preliminary data.</text>
</comment>